<organism evidence="1 2">
    <name type="scientific">Paenibacillus glycanilyticus</name>
    <dbReference type="NCBI Taxonomy" id="126569"/>
    <lineage>
        <taxon>Bacteria</taxon>
        <taxon>Bacillati</taxon>
        <taxon>Bacillota</taxon>
        <taxon>Bacilli</taxon>
        <taxon>Bacillales</taxon>
        <taxon>Paenibacillaceae</taxon>
        <taxon>Paenibacillus</taxon>
    </lineage>
</organism>
<reference evidence="1 2" key="1">
    <citation type="submission" date="2023-03" db="EMBL/GenBank/DDBJ databases">
        <title>Draft genome sequence of the bacteria which degrade cell wall of Tricholomamatutake.</title>
        <authorList>
            <person name="Konishi Y."/>
            <person name="Fukuta Y."/>
            <person name="Shirasaka N."/>
        </authorList>
    </citation>
    <scope>NUCLEOTIDE SEQUENCE [LARGE SCALE GENOMIC DNA]</scope>
    <source>
        <strain evidence="2">mu1</strain>
    </source>
</reference>
<gene>
    <name evidence="1" type="ORF">MU1_29930</name>
</gene>
<dbReference type="Proteomes" id="UP001157114">
    <property type="component" value="Unassembled WGS sequence"/>
</dbReference>
<protein>
    <submittedName>
        <fullName evidence="1">Uncharacterized protein</fullName>
    </submittedName>
</protein>
<dbReference type="EMBL" id="BSSQ01000013">
    <property type="protein sequence ID" value="GLX68648.1"/>
    <property type="molecule type" value="Genomic_DNA"/>
</dbReference>
<evidence type="ECO:0000313" key="2">
    <source>
        <dbReference type="Proteomes" id="UP001157114"/>
    </source>
</evidence>
<name>A0ABQ6GEI6_9BACL</name>
<comment type="caution">
    <text evidence="1">The sequence shown here is derived from an EMBL/GenBank/DDBJ whole genome shotgun (WGS) entry which is preliminary data.</text>
</comment>
<evidence type="ECO:0000313" key="1">
    <source>
        <dbReference type="EMBL" id="GLX68648.1"/>
    </source>
</evidence>
<accession>A0ABQ6GEI6</accession>
<keyword evidence="2" id="KW-1185">Reference proteome</keyword>
<sequence length="88" mass="9584">MKRNFVSGYVRRVSRIAVVVLALCLIVSSFPGLAKVKAAATPITVYATDALPQTFYGYGAQFDPYIGSDRVIDPLTTAQWNTVLSRAD</sequence>
<dbReference type="RefSeq" id="WP_284239389.1">
    <property type="nucleotide sequence ID" value="NZ_BSSQ01000013.1"/>
</dbReference>
<proteinExistence type="predicted"/>